<sequence>MDAAGQAKAIYDATRKVDEEKLTARSEQARTAAAEAKTAMS</sequence>
<proteinExistence type="predicted"/>
<protein>
    <submittedName>
        <fullName evidence="2">Uncharacterized protein</fullName>
    </submittedName>
</protein>
<evidence type="ECO:0000313" key="2">
    <source>
        <dbReference type="EMBL" id="RKT54580.1"/>
    </source>
</evidence>
<dbReference type="RefSeq" id="WP_281275424.1">
    <property type="nucleotide sequence ID" value="NZ_RBXO01000001.1"/>
</dbReference>
<dbReference type="AlphaFoldDB" id="A0A495W0E4"/>
<dbReference type="Proteomes" id="UP000282084">
    <property type="component" value="Unassembled WGS sequence"/>
</dbReference>
<evidence type="ECO:0000313" key="3">
    <source>
        <dbReference type="Proteomes" id="UP000282084"/>
    </source>
</evidence>
<dbReference type="EMBL" id="RBXO01000001">
    <property type="protein sequence ID" value="RKT54580.1"/>
    <property type="molecule type" value="Genomic_DNA"/>
</dbReference>
<reference evidence="2 3" key="1">
    <citation type="submission" date="2018-10" db="EMBL/GenBank/DDBJ databases">
        <title>Sequencing the genomes of 1000 actinobacteria strains.</title>
        <authorList>
            <person name="Klenk H.-P."/>
        </authorList>
    </citation>
    <scope>NUCLEOTIDE SEQUENCE [LARGE SCALE GENOMIC DNA]</scope>
    <source>
        <strain evidence="2 3">DSM 43800</strain>
    </source>
</reference>
<feature type="region of interest" description="Disordered" evidence="1">
    <location>
        <begin position="20"/>
        <end position="41"/>
    </location>
</feature>
<keyword evidence="3" id="KW-1185">Reference proteome</keyword>
<name>A0A495W0E4_9PSEU</name>
<accession>A0A495W0E4</accession>
<gene>
    <name evidence="2" type="ORF">C8E97_3224</name>
</gene>
<comment type="caution">
    <text evidence="2">The sequence shown here is derived from an EMBL/GenBank/DDBJ whole genome shotgun (WGS) entry which is preliminary data.</text>
</comment>
<feature type="compositionally biased region" description="Low complexity" evidence="1">
    <location>
        <begin position="29"/>
        <end position="41"/>
    </location>
</feature>
<evidence type="ECO:0000256" key="1">
    <source>
        <dbReference type="SAM" id="MobiDB-lite"/>
    </source>
</evidence>
<organism evidence="2 3">
    <name type="scientific">Saccharothrix australiensis</name>
    <dbReference type="NCBI Taxonomy" id="2072"/>
    <lineage>
        <taxon>Bacteria</taxon>
        <taxon>Bacillati</taxon>
        <taxon>Actinomycetota</taxon>
        <taxon>Actinomycetes</taxon>
        <taxon>Pseudonocardiales</taxon>
        <taxon>Pseudonocardiaceae</taxon>
        <taxon>Saccharothrix</taxon>
    </lineage>
</organism>